<evidence type="ECO:0000256" key="4">
    <source>
        <dbReference type="ARBA" id="ARBA00022827"/>
    </source>
</evidence>
<protein>
    <submittedName>
        <fullName evidence="6">FAD-dependent oxidoreductase</fullName>
    </submittedName>
</protein>
<dbReference type="EMBL" id="CP055156">
    <property type="protein sequence ID" value="QNF32538.1"/>
    <property type="molecule type" value="Genomic_DNA"/>
</dbReference>
<evidence type="ECO:0000313" key="7">
    <source>
        <dbReference type="Proteomes" id="UP000515237"/>
    </source>
</evidence>
<keyword evidence="4" id="KW-0274">FAD</keyword>
<dbReference type="AlphaFoldDB" id="A0A7G7G5V4"/>
<evidence type="ECO:0000256" key="3">
    <source>
        <dbReference type="ARBA" id="ARBA00022630"/>
    </source>
</evidence>
<evidence type="ECO:0000259" key="5">
    <source>
        <dbReference type="Pfam" id="PF07992"/>
    </source>
</evidence>
<dbReference type="PANTHER" id="PTHR43429">
    <property type="entry name" value="PYRIDINE NUCLEOTIDE-DISULFIDE OXIDOREDUCTASE DOMAIN-CONTAINING"/>
    <property type="match status" value="1"/>
</dbReference>
<name>A0A7G7G5V4_9BACT</name>
<dbReference type="Gene3D" id="3.50.50.60">
    <property type="entry name" value="FAD/NAD(P)-binding domain"/>
    <property type="match status" value="2"/>
</dbReference>
<dbReference type="PRINTS" id="PR00368">
    <property type="entry name" value="FADPNR"/>
</dbReference>
<dbReference type="PANTHER" id="PTHR43429:SF3">
    <property type="entry name" value="NITRITE REDUCTASE [NAD(P)H]"/>
    <property type="match status" value="1"/>
</dbReference>
<comment type="similarity">
    <text evidence="2">Belongs to the FAD-dependent oxidoreductase family.</text>
</comment>
<dbReference type="InterPro" id="IPR050260">
    <property type="entry name" value="FAD-bd_OxRdtase"/>
</dbReference>
<sequence>MKKIVIIGNGIAGVTLAQHVRRLSNHQLLIISAETDYFISRTALMYVYMGHLRADQLKPLEDWYWPENQIELKRDYVTQVNPSQKLLQLQSGETVVYDILVIASGSKSNTFNWPGQELAGVQGLYSWQDLETMEAATPRIKRAVIVGGGLIGIELAEMFLSRCIPVTFLVREKSFWNSVLPAEESKMVTRHIQSHHVDLRLETELAAILPNETGQVRAVVTKNNEEIATEFVGLAVGVHPNVDFLKNSGIALDRGVLVNEYFETNVPDVYAIGDCAQYQNPPVGRKPVEPLWYAGRQHGEALAHNLCGQKTAYKPGVWFNSAKFFDIEYQVYGEVNKQPQPDEEHLYWEHPNGKKSIRICFDKASNRVKGFNLMGIRYRHDVCAHWIENNTPIQEVLKNLREANFDPEFFKRYEPELLRQYNQLHPSAPVTASKAKKLFGFW</sequence>
<dbReference type="RefSeq" id="WP_185273316.1">
    <property type="nucleotide sequence ID" value="NZ_CP055156.1"/>
</dbReference>
<gene>
    <name evidence="6" type="ORF">HUW51_07290</name>
</gene>
<evidence type="ECO:0000256" key="2">
    <source>
        <dbReference type="ARBA" id="ARBA00006442"/>
    </source>
</evidence>
<dbReference type="Pfam" id="PF07992">
    <property type="entry name" value="Pyr_redox_2"/>
    <property type="match status" value="1"/>
</dbReference>
<dbReference type="SUPFAM" id="SSF51905">
    <property type="entry name" value="FAD/NAD(P)-binding domain"/>
    <property type="match status" value="1"/>
</dbReference>
<dbReference type="InterPro" id="IPR023753">
    <property type="entry name" value="FAD/NAD-binding_dom"/>
</dbReference>
<dbReference type="Proteomes" id="UP000515237">
    <property type="component" value="Chromosome"/>
</dbReference>
<dbReference type="KEGG" id="aswu:HUW51_07290"/>
<dbReference type="GO" id="GO:0016491">
    <property type="term" value="F:oxidoreductase activity"/>
    <property type="evidence" value="ECO:0007669"/>
    <property type="project" value="InterPro"/>
</dbReference>
<keyword evidence="7" id="KW-1185">Reference proteome</keyword>
<reference evidence="6 7" key="1">
    <citation type="journal article" date="2018" name="Int. J. Syst. Evol. Microbiol.">
        <title>Adhaeribacter swui sp. nov., isolated from wet mud.</title>
        <authorList>
            <person name="Kim D.U."/>
            <person name="Kim K.W."/>
            <person name="Kang M.S."/>
            <person name="Kim J.Y."/>
            <person name="Jang J.H."/>
            <person name="Kim M.K."/>
        </authorList>
    </citation>
    <scope>NUCLEOTIDE SEQUENCE [LARGE SCALE GENOMIC DNA]</scope>
    <source>
        <strain evidence="6 7">KCTC 52873</strain>
    </source>
</reference>
<evidence type="ECO:0000256" key="1">
    <source>
        <dbReference type="ARBA" id="ARBA00001974"/>
    </source>
</evidence>
<proteinExistence type="inferred from homology"/>
<organism evidence="6 7">
    <name type="scientific">Adhaeribacter swui</name>
    <dbReference type="NCBI Taxonomy" id="2086471"/>
    <lineage>
        <taxon>Bacteria</taxon>
        <taxon>Pseudomonadati</taxon>
        <taxon>Bacteroidota</taxon>
        <taxon>Cytophagia</taxon>
        <taxon>Cytophagales</taxon>
        <taxon>Hymenobacteraceae</taxon>
        <taxon>Adhaeribacter</taxon>
    </lineage>
</organism>
<dbReference type="PRINTS" id="PR00411">
    <property type="entry name" value="PNDRDTASEI"/>
</dbReference>
<evidence type="ECO:0000313" key="6">
    <source>
        <dbReference type="EMBL" id="QNF32538.1"/>
    </source>
</evidence>
<feature type="domain" description="FAD/NAD(P)-binding" evidence="5">
    <location>
        <begin position="2"/>
        <end position="295"/>
    </location>
</feature>
<dbReference type="InterPro" id="IPR036188">
    <property type="entry name" value="FAD/NAD-bd_sf"/>
</dbReference>
<accession>A0A7G7G5V4</accession>
<comment type="cofactor">
    <cofactor evidence="1">
        <name>FAD</name>
        <dbReference type="ChEBI" id="CHEBI:57692"/>
    </cofactor>
</comment>
<keyword evidence="3" id="KW-0285">Flavoprotein</keyword>